<organism evidence="3 4">
    <name type="scientific">Aureobasidium pullulans</name>
    <name type="common">Black yeast</name>
    <name type="synonym">Pullularia pullulans</name>
    <dbReference type="NCBI Taxonomy" id="5580"/>
    <lineage>
        <taxon>Eukaryota</taxon>
        <taxon>Fungi</taxon>
        <taxon>Dikarya</taxon>
        <taxon>Ascomycota</taxon>
        <taxon>Pezizomycotina</taxon>
        <taxon>Dothideomycetes</taxon>
        <taxon>Dothideomycetidae</taxon>
        <taxon>Dothideales</taxon>
        <taxon>Saccotheciaceae</taxon>
        <taxon>Aureobasidium</taxon>
    </lineage>
</organism>
<dbReference type="PROSITE" id="PS00061">
    <property type="entry name" value="ADH_SHORT"/>
    <property type="match status" value="1"/>
</dbReference>
<dbReference type="FunFam" id="3.40.50.720:FF:000084">
    <property type="entry name" value="Short-chain dehydrogenase reductase"/>
    <property type="match status" value="1"/>
</dbReference>
<comment type="similarity">
    <text evidence="1">Belongs to the short-chain dehydrogenases/reductases (SDR) family.</text>
</comment>
<sequence length="265" mass="28122">MAEQRTCLIIGATTGIGKETAEGLAKKGWNVIVTGRNEKKGNEVGIKSCEQVVATISQAGGSASFHAVDVTSHQSVIDLHSYVAEDHARLDAVVNNAGMSSTFQAFHDTPTEDMDLMYNINQRGTFWCMQEQIKMMLKQQKLGDAGKKGTIVNMASMSGLIGVPYAAPYSSTKHAIIGLTKSTALEYAHEGIHISAVAPGVIDSGMPVLEESYNGGAYTREQAAAMHPLNRLGTCADVAKAVDFLLENDFITGGVISVDGGITAR</sequence>
<dbReference type="AlphaFoldDB" id="A0AB38M7L6"/>
<dbReference type="GO" id="GO:0016616">
    <property type="term" value="F:oxidoreductase activity, acting on the CH-OH group of donors, NAD or NADP as acceptor"/>
    <property type="evidence" value="ECO:0007669"/>
    <property type="project" value="TreeGrafter"/>
</dbReference>
<keyword evidence="2" id="KW-0521">NADP</keyword>
<accession>A0AB38M7L6</accession>
<protein>
    <submittedName>
        <fullName evidence="3">Short chain dehydrogenase</fullName>
    </submittedName>
</protein>
<dbReference type="SUPFAM" id="SSF51735">
    <property type="entry name" value="NAD(P)-binding Rossmann-fold domains"/>
    <property type="match status" value="1"/>
</dbReference>
<evidence type="ECO:0000313" key="3">
    <source>
        <dbReference type="EMBL" id="THY78070.1"/>
    </source>
</evidence>
<evidence type="ECO:0000256" key="1">
    <source>
        <dbReference type="ARBA" id="ARBA00006484"/>
    </source>
</evidence>
<dbReference type="InterPro" id="IPR036291">
    <property type="entry name" value="NAD(P)-bd_dom_sf"/>
</dbReference>
<dbReference type="PRINTS" id="PR00081">
    <property type="entry name" value="GDHRDH"/>
</dbReference>
<dbReference type="InterPro" id="IPR020904">
    <property type="entry name" value="Sc_DH/Rdtase_CS"/>
</dbReference>
<name>A0AB38M7L6_AURPU</name>
<dbReference type="EMBL" id="QZBJ01000008">
    <property type="protein sequence ID" value="THY78070.1"/>
    <property type="molecule type" value="Genomic_DNA"/>
</dbReference>
<reference evidence="3 4" key="1">
    <citation type="submission" date="2018-10" db="EMBL/GenBank/DDBJ databases">
        <title>Fifty Aureobasidium pullulans genomes reveal a recombining polyextremotolerant generalist.</title>
        <authorList>
            <person name="Gostincar C."/>
            <person name="Turk M."/>
            <person name="Zajc J."/>
            <person name="Gunde-Cimerman N."/>
        </authorList>
    </citation>
    <scope>NUCLEOTIDE SEQUENCE [LARGE SCALE GENOMIC DNA]</scope>
    <source>
        <strain evidence="3 4">EXF-4256</strain>
    </source>
</reference>
<dbReference type="PANTHER" id="PTHR42760">
    <property type="entry name" value="SHORT-CHAIN DEHYDROGENASES/REDUCTASES FAMILY MEMBER"/>
    <property type="match status" value="1"/>
</dbReference>
<dbReference type="PRINTS" id="PR00080">
    <property type="entry name" value="SDRFAMILY"/>
</dbReference>
<evidence type="ECO:0000256" key="2">
    <source>
        <dbReference type="ARBA" id="ARBA00022857"/>
    </source>
</evidence>
<evidence type="ECO:0000313" key="4">
    <source>
        <dbReference type="Proteomes" id="UP000305064"/>
    </source>
</evidence>
<dbReference type="Proteomes" id="UP000305064">
    <property type="component" value="Unassembled WGS sequence"/>
</dbReference>
<proteinExistence type="inferred from homology"/>
<dbReference type="CDD" id="cd05233">
    <property type="entry name" value="SDR_c"/>
    <property type="match status" value="1"/>
</dbReference>
<dbReference type="Pfam" id="PF13561">
    <property type="entry name" value="adh_short_C2"/>
    <property type="match status" value="1"/>
</dbReference>
<gene>
    <name evidence="3" type="ORF">D6C94_01654</name>
</gene>
<dbReference type="Gene3D" id="3.40.50.720">
    <property type="entry name" value="NAD(P)-binding Rossmann-like Domain"/>
    <property type="match status" value="1"/>
</dbReference>
<dbReference type="InterPro" id="IPR002347">
    <property type="entry name" value="SDR_fam"/>
</dbReference>
<comment type="caution">
    <text evidence="3">The sequence shown here is derived from an EMBL/GenBank/DDBJ whole genome shotgun (WGS) entry which is preliminary data.</text>
</comment>